<accession>A0A9P7JVB5</accession>
<keyword evidence="3" id="KW-1185">Reference proteome</keyword>
<dbReference type="EMBL" id="JABBWM010000021">
    <property type="protein sequence ID" value="KAG2110408.1"/>
    <property type="molecule type" value="Genomic_DNA"/>
</dbReference>
<feature type="region of interest" description="Disordered" evidence="1">
    <location>
        <begin position="794"/>
        <end position="819"/>
    </location>
</feature>
<dbReference type="AlphaFoldDB" id="A0A9P7JVB5"/>
<comment type="caution">
    <text evidence="2">The sequence shown here is derived from an EMBL/GenBank/DDBJ whole genome shotgun (WGS) entry which is preliminary data.</text>
</comment>
<evidence type="ECO:0000313" key="3">
    <source>
        <dbReference type="Proteomes" id="UP000823399"/>
    </source>
</evidence>
<dbReference type="Proteomes" id="UP000823399">
    <property type="component" value="Unassembled WGS sequence"/>
</dbReference>
<dbReference type="RefSeq" id="XP_041294086.1">
    <property type="nucleotide sequence ID" value="XM_041441367.1"/>
</dbReference>
<gene>
    <name evidence="2" type="ORF">F5147DRAFT_772665</name>
</gene>
<feature type="compositionally biased region" description="Acidic residues" evidence="1">
    <location>
        <begin position="809"/>
        <end position="819"/>
    </location>
</feature>
<evidence type="ECO:0000313" key="2">
    <source>
        <dbReference type="EMBL" id="KAG2110408.1"/>
    </source>
</evidence>
<protein>
    <submittedName>
        <fullName evidence="2">Uncharacterized protein</fullName>
    </submittedName>
</protein>
<reference evidence="2" key="1">
    <citation type="journal article" date="2020" name="New Phytol.">
        <title>Comparative genomics reveals dynamic genome evolution in host specialist ectomycorrhizal fungi.</title>
        <authorList>
            <person name="Lofgren L.A."/>
            <person name="Nguyen N.H."/>
            <person name="Vilgalys R."/>
            <person name="Ruytinx J."/>
            <person name="Liao H.L."/>
            <person name="Branco S."/>
            <person name="Kuo A."/>
            <person name="LaButti K."/>
            <person name="Lipzen A."/>
            <person name="Andreopoulos W."/>
            <person name="Pangilinan J."/>
            <person name="Riley R."/>
            <person name="Hundley H."/>
            <person name="Na H."/>
            <person name="Barry K."/>
            <person name="Grigoriev I.V."/>
            <person name="Stajich J.E."/>
            <person name="Kennedy P.G."/>
        </authorList>
    </citation>
    <scope>NUCLEOTIDE SEQUENCE</scope>
    <source>
        <strain evidence="2">FC423</strain>
    </source>
</reference>
<evidence type="ECO:0000256" key="1">
    <source>
        <dbReference type="SAM" id="MobiDB-lite"/>
    </source>
</evidence>
<dbReference type="GeneID" id="64703626"/>
<sequence length="819" mass="94108">MSIPVFKPFTHFGDCYLTATDAFCVATYGHRVITTPNMKFIPQPFDNESDIIQVRADGRYWAMDPFQWPQMYNDLYARSFAIPRREAYLDDASMTYAWFRANFSSDFVPLAAGSLFGQLKTDILGHLKRLYEKANKWVSSYKIARMHKEDHVVGWVHVMHAVYEHFQQAMAWRDIVIVVAEYQRRFLDIWAVLDFYEVIEPRMRFVDTTHKVDPKWMGCFTQDVAIATKVHAAGVPVWLIRDARLIPSNMNIVKVVSFTPPDDLVIGMYHDPLKLFAQPFNIIARGPSNCQHHEAARQPYSNFEKLPAPKPQVELVMTESLVGKAPVHKGKAKMKVKLAPYNITAPRQNKAASGCDKWSNIDHPYMPPMNSFFKIALEEAKKEFLRIKHPRDQMDDGYSLPDPGLFVNVLSPQSLMKYLANWLACRPTWLERVYEESPRPLPRAQNWRDVLISQHTQDPSNTQIFGKTSRSKATTAMLFPKEVTVLRALWTGPTNVHWRKKDIAISMLDNPPADLVRQIVYEICEQSFQYELLDLDEHLGCDARKDKEARKERMELLRSIFPSKSLRVWNRDFPQENDGLNAPSFDAALPYFESFRKVLSTWEHFPKSLDQPLDATGQHKLYSHVDTAIQRRNPTIRKLVSLYNGLCADLSALIRQCCSPPNVIAPNPISPAGIFDLDIDADIWQDIGLDDDVLEPPDWLADEDTRAAIKLVLEIDRCNKEESCVKVERCALQEWAIVEWDALQRARAHASHDQVLVYHMDRRAQHFVTLVLGWQMKVHPIPCAWPMPDSWGPSRTELPNGTHVVCPDANDDGDDRGED</sequence>
<name>A0A9P7JVB5_9AGAM</name>
<dbReference type="OrthoDB" id="2649354at2759"/>
<proteinExistence type="predicted"/>
<organism evidence="2 3">
    <name type="scientific">Suillus discolor</name>
    <dbReference type="NCBI Taxonomy" id="1912936"/>
    <lineage>
        <taxon>Eukaryota</taxon>
        <taxon>Fungi</taxon>
        <taxon>Dikarya</taxon>
        <taxon>Basidiomycota</taxon>
        <taxon>Agaricomycotina</taxon>
        <taxon>Agaricomycetes</taxon>
        <taxon>Agaricomycetidae</taxon>
        <taxon>Boletales</taxon>
        <taxon>Suillineae</taxon>
        <taxon>Suillaceae</taxon>
        <taxon>Suillus</taxon>
    </lineage>
</organism>